<dbReference type="OrthoDB" id="9775880at2"/>
<dbReference type="RefSeq" id="WP_130189554.1">
    <property type="nucleotide sequence ID" value="NZ_CP035913.1"/>
</dbReference>
<evidence type="ECO:0000256" key="4">
    <source>
        <dbReference type="ARBA" id="ARBA00023172"/>
    </source>
</evidence>
<dbReference type="Pfam" id="PF22022">
    <property type="entry name" value="Phage_int_M"/>
    <property type="match status" value="1"/>
</dbReference>
<dbReference type="Gene3D" id="1.10.150.130">
    <property type="match status" value="1"/>
</dbReference>
<dbReference type="Pfam" id="PF13356">
    <property type="entry name" value="Arm-DNA-bind_3"/>
    <property type="match status" value="1"/>
</dbReference>
<dbReference type="InterPro" id="IPR013762">
    <property type="entry name" value="Integrase-like_cat_sf"/>
</dbReference>
<dbReference type="CDD" id="cd00801">
    <property type="entry name" value="INT_P4_C"/>
    <property type="match status" value="1"/>
</dbReference>
<dbReference type="InterPro" id="IPR010998">
    <property type="entry name" value="Integrase_recombinase_N"/>
</dbReference>
<dbReference type="Gene3D" id="1.10.443.10">
    <property type="entry name" value="Intergrase catalytic core"/>
    <property type="match status" value="1"/>
</dbReference>
<sequence>MARHRKQALTALGIQAKKDPGYYADGNGLYLRVAPGGTKSWIFRYMLRGRAREMGLGSVLYKPLAQAREEVVQYHQLLLAHIDPIEHRKAQRQKVDDAARKVQTFRQCATRYHATHSNIWRNPKSRKQWFDSLVTYVFPILGELDINEIGKGEILATLEPIWFTRTDTANRVRQRVKAVLDWASARDLRTVHDPLLWDQIALALPAIKDLHKPTHFPACPYVQVGAVIRTIQTSAASAVVKHAMEFAILTAARIGMVRLATWDEFDLEEQRWTLSAARMKAGVEFRVPLAPRALAILKARKNECEGNASASNLVFPTPDGKAFWENKFLLLLREQGMKFTMHGFRSTFRDWAAEQTNFPREVCEAALAHSVKNSTEAAYFRSDLFNKRRELMLAWAAQCSR</sequence>
<dbReference type="KEGG" id="plue:EWM63_28655"/>
<accession>A0A4P6L4N5</accession>
<keyword evidence="2" id="KW-0229">DNA integration</keyword>
<dbReference type="GO" id="GO:0006310">
    <property type="term" value="P:DNA recombination"/>
    <property type="evidence" value="ECO:0007669"/>
    <property type="project" value="UniProtKB-KW"/>
</dbReference>
<dbReference type="InterPro" id="IPR050808">
    <property type="entry name" value="Phage_Integrase"/>
</dbReference>
<organism evidence="6 7">
    <name type="scientific">Pseudoduganella lutea</name>
    <dbReference type="NCBI Taxonomy" id="321985"/>
    <lineage>
        <taxon>Bacteria</taxon>
        <taxon>Pseudomonadati</taxon>
        <taxon>Pseudomonadota</taxon>
        <taxon>Betaproteobacteria</taxon>
        <taxon>Burkholderiales</taxon>
        <taxon>Oxalobacteraceae</taxon>
        <taxon>Telluria group</taxon>
        <taxon>Pseudoduganella</taxon>
    </lineage>
</organism>
<comment type="similarity">
    <text evidence="1">Belongs to the 'phage' integrase family.</text>
</comment>
<evidence type="ECO:0000256" key="2">
    <source>
        <dbReference type="ARBA" id="ARBA00022908"/>
    </source>
</evidence>
<evidence type="ECO:0000256" key="3">
    <source>
        <dbReference type="ARBA" id="ARBA00023125"/>
    </source>
</evidence>
<dbReference type="SUPFAM" id="SSF56349">
    <property type="entry name" value="DNA breaking-rejoining enzymes"/>
    <property type="match status" value="1"/>
</dbReference>
<dbReference type="Pfam" id="PF00589">
    <property type="entry name" value="Phage_integrase"/>
    <property type="match status" value="1"/>
</dbReference>
<dbReference type="PANTHER" id="PTHR30629:SF2">
    <property type="entry name" value="PROPHAGE INTEGRASE INTS-RELATED"/>
    <property type="match status" value="1"/>
</dbReference>
<dbReference type="InterPro" id="IPR002104">
    <property type="entry name" value="Integrase_catalytic"/>
</dbReference>
<dbReference type="InterPro" id="IPR053876">
    <property type="entry name" value="Phage_int_M"/>
</dbReference>
<dbReference type="AlphaFoldDB" id="A0A4P6L4N5"/>
<keyword evidence="4" id="KW-0233">DNA recombination</keyword>
<dbReference type="InterPro" id="IPR011010">
    <property type="entry name" value="DNA_brk_join_enz"/>
</dbReference>
<dbReference type="GO" id="GO:0003677">
    <property type="term" value="F:DNA binding"/>
    <property type="evidence" value="ECO:0007669"/>
    <property type="project" value="UniProtKB-KW"/>
</dbReference>
<feature type="domain" description="Tyr recombinase" evidence="5">
    <location>
        <begin position="211"/>
        <end position="393"/>
    </location>
</feature>
<dbReference type="InterPro" id="IPR038488">
    <property type="entry name" value="Integrase_DNA-bd_sf"/>
</dbReference>
<evidence type="ECO:0000313" key="6">
    <source>
        <dbReference type="EMBL" id="QBE66447.1"/>
    </source>
</evidence>
<dbReference type="GO" id="GO:0015074">
    <property type="term" value="P:DNA integration"/>
    <property type="evidence" value="ECO:0007669"/>
    <property type="project" value="UniProtKB-KW"/>
</dbReference>
<name>A0A4P6L4N5_9BURK</name>
<dbReference type="Proteomes" id="UP000290637">
    <property type="component" value="Chromosome"/>
</dbReference>
<dbReference type="EMBL" id="CP035913">
    <property type="protein sequence ID" value="QBE66447.1"/>
    <property type="molecule type" value="Genomic_DNA"/>
</dbReference>
<keyword evidence="3" id="KW-0238">DNA-binding</keyword>
<dbReference type="Gene3D" id="3.30.160.390">
    <property type="entry name" value="Integrase, DNA-binding domain"/>
    <property type="match status" value="1"/>
</dbReference>
<evidence type="ECO:0000256" key="1">
    <source>
        <dbReference type="ARBA" id="ARBA00008857"/>
    </source>
</evidence>
<evidence type="ECO:0000313" key="7">
    <source>
        <dbReference type="Proteomes" id="UP000290637"/>
    </source>
</evidence>
<gene>
    <name evidence="6" type="ORF">EWM63_28655</name>
</gene>
<dbReference type="PANTHER" id="PTHR30629">
    <property type="entry name" value="PROPHAGE INTEGRASE"/>
    <property type="match status" value="1"/>
</dbReference>
<evidence type="ECO:0000259" key="5">
    <source>
        <dbReference type="PROSITE" id="PS51898"/>
    </source>
</evidence>
<protein>
    <submittedName>
        <fullName evidence="6">Site-specific integrase</fullName>
    </submittedName>
</protein>
<proteinExistence type="inferred from homology"/>
<reference evidence="6 7" key="1">
    <citation type="submission" date="2019-02" db="EMBL/GenBank/DDBJ databases">
        <title>Draft Genome Sequences of Six Type Strains of the Genus Massilia.</title>
        <authorList>
            <person name="Miess H."/>
            <person name="Frediansyhah A."/>
            <person name="Gross H."/>
        </authorList>
    </citation>
    <scope>NUCLEOTIDE SEQUENCE [LARGE SCALE GENOMIC DNA]</scope>
    <source>
        <strain evidence="6 7">DSM 17473</strain>
    </source>
</reference>
<keyword evidence="7" id="KW-1185">Reference proteome</keyword>
<dbReference type="PROSITE" id="PS51898">
    <property type="entry name" value="TYR_RECOMBINASE"/>
    <property type="match status" value="1"/>
</dbReference>
<dbReference type="InterPro" id="IPR025166">
    <property type="entry name" value="Integrase_DNA_bind_dom"/>
</dbReference>